<sequence>MAHGLGREASVQRGHGSRAAPEQELHVRQELGHSLRLRRRDYERPTGAGCLAGRDAGSRGGRGGRRRRREAVVRPAHALAAERRRSEAAAGLQQHHSVLDEAEVEASLAEDQVPPLGIGVRVLGEAGKDAALELGDVEAAEGADGAGVRFRVVGAVAVGREELGAGDRAEITGASGQEGRRRGRGGVLARARLAAAGDVIAEHLRDLPVATQREERARPQLQGGLHPRRQLQRRVDQAERRHRVTAATLWRRRKNLPRLTQVLVGHLAKTEPGNIRFSAAKATFFPLNRAGLTTLG</sequence>
<name>C0PFC4_MAIZE</name>
<protein>
    <submittedName>
        <fullName evidence="2">Uncharacterized protein</fullName>
    </submittedName>
</protein>
<feature type="compositionally biased region" description="Basic and acidic residues" evidence="1">
    <location>
        <begin position="21"/>
        <end position="33"/>
    </location>
</feature>
<evidence type="ECO:0000313" key="2">
    <source>
        <dbReference type="EMBL" id="ACN33890.1"/>
    </source>
</evidence>
<dbReference type="AlphaFoldDB" id="C0PFC4"/>
<evidence type="ECO:0000256" key="1">
    <source>
        <dbReference type="SAM" id="MobiDB-lite"/>
    </source>
</evidence>
<organism evidence="2">
    <name type="scientific">Zea mays</name>
    <name type="common">Maize</name>
    <dbReference type="NCBI Taxonomy" id="4577"/>
    <lineage>
        <taxon>Eukaryota</taxon>
        <taxon>Viridiplantae</taxon>
        <taxon>Streptophyta</taxon>
        <taxon>Embryophyta</taxon>
        <taxon>Tracheophyta</taxon>
        <taxon>Spermatophyta</taxon>
        <taxon>Magnoliopsida</taxon>
        <taxon>Liliopsida</taxon>
        <taxon>Poales</taxon>
        <taxon>Poaceae</taxon>
        <taxon>PACMAD clade</taxon>
        <taxon>Panicoideae</taxon>
        <taxon>Andropogonodae</taxon>
        <taxon>Andropogoneae</taxon>
        <taxon>Tripsacinae</taxon>
        <taxon>Zea</taxon>
    </lineage>
</organism>
<dbReference type="EMBL" id="BT066993">
    <property type="protein sequence ID" value="ACN33890.1"/>
    <property type="molecule type" value="mRNA"/>
</dbReference>
<reference evidence="2" key="2">
    <citation type="submission" date="2012-06" db="EMBL/GenBank/DDBJ databases">
        <authorList>
            <person name="Yu Y."/>
            <person name="Currie J."/>
            <person name="Lomeli R."/>
            <person name="Angelova A."/>
            <person name="Collura K."/>
            <person name="Wissotski M."/>
            <person name="Campos D."/>
            <person name="Kudrna D."/>
            <person name="Golser W."/>
            <person name="Ashely E."/>
            <person name="Descour A."/>
            <person name="Fernandes J."/>
            <person name="Soderlund C."/>
            <person name="Walbot V."/>
        </authorList>
    </citation>
    <scope>NUCLEOTIDE SEQUENCE</scope>
    <source>
        <strain evidence="2">B73</strain>
    </source>
</reference>
<reference evidence="2" key="1">
    <citation type="journal article" date="2009" name="PLoS Genet.">
        <title>Sequencing, mapping, and analysis of 27,455 maize full-length cDNAs.</title>
        <authorList>
            <person name="Soderlund C."/>
            <person name="Descour A."/>
            <person name="Kudrna D."/>
            <person name="Bomhoff M."/>
            <person name="Boyd L."/>
            <person name="Currie J."/>
            <person name="Angelova A."/>
            <person name="Collura K."/>
            <person name="Wissotski M."/>
            <person name="Ashley E."/>
            <person name="Morrow D."/>
            <person name="Fernandes J."/>
            <person name="Walbot V."/>
            <person name="Yu Y."/>
        </authorList>
    </citation>
    <scope>NUCLEOTIDE SEQUENCE</scope>
    <source>
        <strain evidence="2">B73</strain>
    </source>
</reference>
<proteinExistence type="evidence at transcript level"/>
<feature type="region of interest" description="Disordered" evidence="1">
    <location>
        <begin position="1"/>
        <end position="96"/>
    </location>
</feature>
<accession>C0PFC4</accession>